<dbReference type="RefSeq" id="WP_130153806.1">
    <property type="nucleotide sequence ID" value="NZ_SCFB01000005.1"/>
</dbReference>
<keyword evidence="2" id="KW-1185">Reference proteome</keyword>
<organism evidence="1 2">
    <name type="scientific">Candidatus Finniella inopinata</name>
    <dbReference type="NCBI Taxonomy" id="1696036"/>
    <lineage>
        <taxon>Bacteria</taxon>
        <taxon>Pseudomonadati</taxon>
        <taxon>Pseudomonadota</taxon>
        <taxon>Alphaproteobacteria</taxon>
        <taxon>Holosporales</taxon>
        <taxon>Candidatus Paracaedibacteraceae</taxon>
        <taxon>Candidatus Finniella</taxon>
    </lineage>
</organism>
<dbReference type="Gene3D" id="3.40.50.11660">
    <property type="entry name" value="Glycosyl transferase family 10, C-terminal domain"/>
    <property type="match status" value="1"/>
</dbReference>
<protein>
    <submittedName>
        <fullName evidence="1">Uncharacterized protein</fullName>
    </submittedName>
</protein>
<dbReference type="OrthoDB" id="9791032at2"/>
<dbReference type="Proteomes" id="UP000293550">
    <property type="component" value="Unassembled WGS sequence"/>
</dbReference>
<reference evidence="1 2" key="1">
    <citation type="submission" date="2018-10" db="EMBL/GenBank/DDBJ databases">
        <title>An updated phylogeny of the Alphaproteobacteria reveals that the parasitic Rickettsiales and Holosporales have independent origins.</title>
        <authorList>
            <person name="Munoz-Gomez S.A."/>
            <person name="Hess S."/>
            <person name="Burger G."/>
            <person name="Lang B.F."/>
            <person name="Susko E."/>
            <person name="Slamovits C.H."/>
            <person name="Roger A.J."/>
        </authorList>
    </citation>
    <scope>NUCLEOTIDE SEQUENCE [LARGE SCALE GENOMIC DNA]</scope>
    <source>
        <strain evidence="1">HOLO01</strain>
    </source>
</reference>
<name>A0A4V2DZS2_9PROT</name>
<dbReference type="AlphaFoldDB" id="A0A4V2DZS2"/>
<dbReference type="EMBL" id="SCFB01000005">
    <property type="protein sequence ID" value="RZI46047.1"/>
    <property type="molecule type" value="Genomic_DNA"/>
</dbReference>
<dbReference type="SUPFAM" id="SSF53756">
    <property type="entry name" value="UDP-Glycosyltransferase/glycogen phosphorylase"/>
    <property type="match status" value="1"/>
</dbReference>
<evidence type="ECO:0000313" key="1">
    <source>
        <dbReference type="EMBL" id="RZI46047.1"/>
    </source>
</evidence>
<dbReference type="InterPro" id="IPR038577">
    <property type="entry name" value="GT10-like_C_sf"/>
</dbReference>
<sequence length="470" mass="54658">MCFSFYTHGSDFEKAEDETKKDAIALSSYFDSDFYQAQYADQLKASGKEPLDHFLSIDFHKGWYTHTDPNSWFNTTLYQRAFPCEGNPLKDFLNRPPLSISDSAEVIDVYAKEDELTRAWLAVEALIRLNRFKINLHISPDTSLKMCMRFIPQVKRGVNLLPDNSSKKSFYHSMFLNQVIDQNVYPEFAWNHAVSACNHPRPHLLHRAYVYNKSWHKELINPLRINFFHSVDEPFFNIYFERFTEYVMRISMGFDRVFFPTILGENTRVIPGYMQTWIDSSSLAEKKEYSISFLLSMGENGIDYNLEGTSYKIRASIWNAEKDLGNGKGKDKTTRFYVSRRNIAKFPEYEGRALPTDSKKPVFDSQFNIAMENCRQKNYFTEKLLGCFVSLTVPIYLGCPNVRDYFDERGMFIAETAEEIISIAQSIQPDTYGKMLPYLQENKKRAEALLGLEAKHKAEFFERMLPLAKG</sequence>
<evidence type="ECO:0000313" key="2">
    <source>
        <dbReference type="Proteomes" id="UP000293550"/>
    </source>
</evidence>
<gene>
    <name evidence="1" type="ORF">EQU50_03700</name>
</gene>
<comment type="caution">
    <text evidence="1">The sequence shown here is derived from an EMBL/GenBank/DDBJ whole genome shotgun (WGS) entry which is preliminary data.</text>
</comment>
<accession>A0A4V2DZS2</accession>
<proteinExistence type="predicted"/>